<proteinExistence type="predicted"/>
<feature type="compositionally biased region" description="Basic and acidic residues" evidence="1">
    <location>
        <begin position="73"/>
        <end position="82"/>
    </location>
</feature>
<evidence type="ECO:0000259" key="2">
    <source>
        <dbReference type="Pfam" id="PF01636"/>
    </source>
</evidence>
<dbReference type="OrthoDB" id="2790555at2759"/>
<dbReference type="InterPro" id="IPR002575">
    <property type="entry name" value="Aminoglycoside_PTrfase"/>
</dbReference>
<dbReference type="Proteomes" id="UP000092993">
    <property type="component" value="Unassembled WGS sequence"/>
</dbReference>
<gene>
    <name evidence="3" type="ORF">A0H81_06787</name>
</gene>
<dbReference type="InterPro" id="IPR011009">
    <property type="entry name" value="Kinase-like_dom_sf"/>
</dbReference>
<name>A0A1C7M8Z4_GRIFR</name>
<dbReference type="AlphaFoldDB" id="A0A1C7M8Z4"/>
<sequence length="360" mass="40110">MSDIIFVLVPLYYSHIEVANTQYKSFQASTLQPDLPLACLHHSPLTTPQPTPPLSQAPTGSPTSPQRHGKPRHTPDGLDSSRRSNHPRRRQALLPHSHWAPPQGGGSENEARMTALARRVLSGVVTVPAVHAVVHTPNGDAILMDYVQGVPLSTIWSGLSALQRATVKQKLCDVLCAMRRSSFGYAGRPGRRPYVLLFEFGVAVHDFCADVQMWNESRARAVSKNVGDARRVGSLREKQFELVTAARFVLTHGDLSDRNILVNPDTLDIIGVLDWEYANVVSSYFEYIAARFSGGHRPYWRAELLEVLEKVLERECGEARVEEELARWKALVDVERYAQGYDDDCAWTFETDNLGTPICG</sequence>
<reference evidence="3 4" key="1">
    <citation type="submission" date="2016-03" db="EMBL/GenBank/DDBJ databases">
        <title>Whole genome sequencing of Grifola frondosa 9006-11.</title>
        <authorList>
            <person name="Min B."/>
            <person name="Park H."/>
            <person name="Kim J.-G."/>
            <person name="Cho H."/>
            <person name="Oh Y.-L."/>
            <person name="Kong W.-S."/>
            <person name="Choi I.-G."/>
        </authorList>
    </citation>
    <scope>NUCLEOTIDE SEQUENCE [LARGE SCALE GENOMIC DNA]</scope>
    <source>
        <strain evidence="3 4">9006-11</strain>
    </source>
</reference>
<evidence type="ECO:0000313" key="3">
    <source>
        <dbReference type="EMBL" id="OBZ73341.1"/>
    </source>
</evidence>
<evidence type="ECO:0000256" key="1">
    <source>
        <dbReference type="SAM" id="MobiDB-lite"/>
    </source>
</evidence>
<dbReference type="SUPFAM" id="SSF56112">
    <property type="entry name" value="Protein kinase-like (PK-like)"/>
    <property type="match status" value="1"/>
</dbReference>
<organism evidence="3 4">
    <name type="scientific">Grifola frondosa</name>
    <name type="common">Maitake</name>
    <name type="synonym">Polyporus frondosus</name>
    <dbReference type="NCBI Taxonomy" id="5627"/>
    <lineage>
        <taxon>Eukaryota</taxon>
        <taxon>Fungi</taxon>
        <taxon>Dikarya</taxon>
        <taxon>Basidiomycota</taxon>
        <taxon>Agaricomycotina</taxon>
        <taxon>Agaricomycetes</taxon>
        <taxon>Polyporales</taxon>
        <taxon>Grifolaceae</taxon>
        <taxon>Grifola</taxon>
    </lineage>
</organism>
<dbReference type="InterPro" id="IPR051678">
    <property type="entry name" value="AGP_Transferase"/>
</dbReference>
<dbReference type="EMBL" id="LUGG01000007">
    <property type="protein sequence ID" value="OBZ73341.1"/>
    <property type="molecule type" value="Genomic_DNA"/>
</dbReference>
<feature type="region of interest" description="Disordered" evidence="1">
    <location>
        <begin position="41"/>
        <end position="87"/>
    </location>
</feature>
<dbReference type="Pfam" id="PF01636">
    <property type="entry name" value="APH"/>
    <property type="match status" value="1"/>
</dbReference>
<protein>
    <recommendedName>
        <fullName evidence="2">Aminoglycoside phosphotransferase domain-containing protein</fullName>
    </recommendedName>
</protein>
<dbReference type="Gene3D" id="3.90.1200.10">
    <property type="match status" value="1"/>
</dbReference>
<keyword evidence="4" id="KW-1185">Reference proteome</keyword>
<feature type="domain" description="Aminoglycoside phosphotransferase" evidence="2">
    <location>
        <begin position="110"/>
        <end position="278"/>
    </location>
</feature>
<dbReference type="PANTHER" id="PTHR21310">
    <property type="entry name" value="AMINOGLYCOSIDE PHOSPHOTRANSFERASE-RELATED-RELATED"/>
    <property type="match status" value="1"/>
</dbReference>
<dbReference type="STRING" id="5627.A0A1C7M8Z4"/>
<dbReference type="PANTHER" id="PTHR21310:SF15">
    <property type="entry name" value="AMINOGLYCOSIDE PHOSPHOTRANSFERASE DOMAIN-CONTAINING PROTEIN"/>
    <property type="match status" value="1"/>
</dbReference>
<evidence type="ECO:0000313" key="4">
    <source>
        <dbReference type="Proteomes" id="UP000092993"/>
    </source>
</evidence>
<comment type="caution">
    <text evidence="3">The sequence shown here is derived from an EMBL/GenBank/DDBJ whole genome shotgun (WGS) entry which is preliminary data.</text>
</comment>
<accession>A0A1C7M8Z4</accession>